<organism evidence="1 2">
    <name type="scientific">Candidatus Entotheonella gemina</name>
    <dbReference type="NCBI Taxonomy" id="1429439"/>
    <lineage>
        <taxon>Bacteria</taxon>
        <taxon>Pseudomonadati</taxon>
        <taxon>Nitrospinota/Tectimicrobiota group</taxon>
        <taxon>Candidatus Tectimicrobiota</taxon>
        <taxon>Candidatus Entotheonellia</taxon>
        <taxon>Candidatus Entotheonellales</taxon>
        <taxon>Candidatus Entotheonellaceae</taxon>
        <taxon>Candidatus Entotheonella</taxon>
    </lineage>
</organism>
<accession>W4LF25</accession>
<keyword evidence="2" id="KW-1185">Reference proteome</keyword>
<comment type="caution">
    <text evidence="1">The sequence shown here is derived from an EMBL/GenBank/DDBJ whole genome shotgun (WGS) entry which is preliminary data.</text>
</comment>
<dbReference type="AlphaFoldDB" id="W4LF25"/>
<protein>
    <submittedName>
        <fullName evidence="1">Uncharacterized protein</fullName>
    </submittedName>
</protein>
<evidence type="ECO:0000313" key="1">
    <source>
        <dbReference type="EMBL" id="ETW96524.1"/>
    </source>
</evidence>
<dbReference type="Proteomes" id="UP000019140">
    <property type="component" value="Unassembled WGS sequence"/>
</dbReference>
<name>W4LF25_9BACT</name>
<proteinExistence type="predicted"/>
<sequence>MKAKRIVSEDPRVQSAVAELQALIRHYYPGAAFEETHGEDPEGTYLMATVDVEDTDDVVDVYIERLLELQIDEGLSIYVVPIRPLEHISVP</sequence>
<evidence type="ECO:0000313" key="2">
    <source>
        <dbReference type="Proteomes" id="UP000019140"/>
    </source>
</evidence>
<dbReference type="EMBL" id="AZHX01002169">
    <property type="protein sequence ID" value="ETW96524.1"/>
    <property type="molecule type" value="Genomic_DNA"/>
</dbReference>
<reference evidence="1 2" key="1">
    <citation type="journal article" date="2014" name="Nature">
        <title>An environmental bacterial taxon with a large and distinct metabolic repertoire.</title>
        <authorList>
            <person name="Wilson M.C."/>
            <person name="Mori T."/>
            <person name="Ruckert C."/>
            <person name="Uria A.R."/>
            <person name="Helf M.J."/>
            <person name="Takada K."/>
            <person name="Gernert C."/>
            <person name="Steffens U.A."/>
            <person name="Heycke N."/>
            <person name="Schmitt S."/>
            <person name="Rinke C."/>
            <person name="Helfrich E.J."/>
            <person name="Brachmann A.O."/>
            <person name="Gurgui C."/>
            <person name="Wakimoto T."/>
            <person name="Kracht M."/>
            <person name="Crusemann M."/>
            <person name="Hentschel U."/>
            <person name="Abe I."/>
            <person name="Matsunaga S."/>
            <person name="Kalinowski J."/>
            <person name="Takeyama H."/>
            <person name="Piel J."/>
        </authorList>
    </citation>
    <scope>NUCLEOTIDE SEQUENCE [LARGE SCALE GENOMIC DNA]</scope>
    <source>
        <strain evidence="2">TSY2</strain>
    </source>
</reference>
<gene>
    <name evidence="1" type="ORF">ETSY2_46225</name>
</gene>
<dbReference type="HOGENOM" id="CLU_2421490_0_0_7"/>